<gene>
    <name evidence="2" type="ORF">G4D63_06625</name>
</gene>
<feature type="transmembrane region" description="Helical" evidence="1">
    <location>
        <begin position="58"/>
        <end position="79"/>
    </location>
</feature>
<protein>
    <submittedName>
        <fullName evidence="2">Uncharacterized protein</fullName>
    </submittedName>
</protein>
<evidence type="ECO:0000313" key="3">
    <source>
        <dbReference type="Proteomes" id="UP000481043"/>
    </source>
</evidence>
<evidence type="ECO:0000313" key="2">
    <source>
        <dbReference type="EMBL" id="NEY71416.1"/>
    </source>
</evidence>
<organism evidence="2 3">
    <name type="scientific">Bacillus mesophilus</name>
    <dbReference type="NCBI Taxonomy" id="1808955"/>
    <lineage>
        <taxon>Bacteria</taxon>
        <taxon>Bacillati</taxon>
        <taxon>Bacillota</taxon>
        <taxon>Bacilli</taxon>
        <taxon>Bacillales</taxon>
        <taxon>Bacillaceae</taxon>
        <taxon>Bacillus</taxon>
    </lineage>
</organism>
<dbReference type="AlphaFoldDB" id="A0A6M0Q4V3"/>
<feature type="transmembrane region" description="Helical" evidence="1">
    <location>
        <begin position="27"/>
        <end position="46"/>
    </location>
</feature>
<keyword evidence="1" id="KW-0812">Transmembrane</keyword>
<keyword evidence="1" id="KW-0472">Membrane</keyword>
<comment type="caution">
    <text evidence="2">The sequence shown here is derived from an EMBL/GenBank/DDBJ whole genome shotgun (WGS) entry which is preliminary data.</text>
</comment>
<feature type="transmembrane region" description="Helical" evidence="1">
    <location>
        <begin position="5"/>
        <end position="21"/>
    </location>
</feature>
<evidence type="ECO:0000256" key="1">
    <source>
        <dbReference type="SAM" id="Phobius"/>
    </source>
</evidence>
<sequence>MKSFAWVLAVFYSFITILWIANSPYLFSLWGLIIWLVSIVLGVFVYKKLKEGYILRKFILYSSFFMVFLIVLTAFIHLATSSMP</sequence>
<accession>A0A6M0Q4V3</accession>
<keyword evidence="3" id="KW-1185">Reference proteome</keyword>
<dbReference type="Proteomes" id="UP000481043">
    <property type="component" value="Unassembled WGS sequence"/>
</dbReference>
<reference evidence="2 3" key="1">
    <citation type="submission" date="2020-02" db="EMBL/GenBank/DDBJ databases">
        <title>Bacillus aquiflavi sp. nov., isolated from yellow water of strong flavor Chinese baijiu in Yibin region of China.</title>
        <authorList>
            <person name="Xie J."/>
        </authorList>
    </citation>
    <scope>NUCLEOTIDE SEQUENCE [LARGE SCALE GENOMIC DNA]</scope>
    <source>
        <strain evidence="2 3">SA4</strain>
    </source>
</reference>
<proteinExistence type="predicted"/>
<dbReference type="EMBL" id="JAAIWM010000002">
    <property type="protein sequence ID" value="NEY71416.1"/>
    <property type="molecule type" value="Genomic_DNA"/>
</dbReference>
<keyword evidence="1" id="KW-1133">Transmembrane helix</keyword>
<dbReference type="RefSeq" id="WP_163178873.1">
    <property type="nucleotide sequence ID" value="NZ_JAAIWM010000002.1"/>
</dbReference>
<name>A0A6M0Q4V3_9BACI</name>